<name>A0ABQ0C610_9PROT</name>
<sequence>MNPDTKTYRIDVHHVTRVEGHGNIRINTRDGVVEEVKLCIVEANRFFESFTRGMQPQEIPWIVGRICGICCVGHQLSSTKAVEASQGITVSPQTVLLRKMLNESQFLQSHVLHVYFLAVPDFVGAPSVLPLAKTHPEVVRRALRLKKLANDYTEVMGGRTLHPMSNTLKGWRKLPDPERLEAIRARLIAALPDLEETIAVVRSLKIPPYERETEFVSLKHPDEYALYDGEVYSSDTRSGVPVAEYRSVTNEFTVAHSTTKWSRWHRDSYAVGALARVNNNFEQLHPEAQTVAERLGLKVPCYNPYMNNVAQVVEIIHCAHNSLAMIETALNGGLKEEPIIHIPCAGRGAGAVEVPRGILFHEYAFDDAGRCCDANAIIPTSQNINNIEQDMKAFVPRMLPVMSKEELTLHMEMLLRAYDPCISCSVHMLDVEFLD</sequence>
<keyword evidence="7" id="KW-1185">Reference proteome</keyword>
<dbReference type="EMBL" id="BAAFGK010000002">
    <property type="protein sequence ID" value="GAB0056150.1"/>
    <property type="molecule type" value="Genomic_DNA"/>
</dbReference>
<dbReference type="InterPro" id="IPR018194">
    <property type="entry name" value="Ni-dep_hyd_lsu_Ni_BS"/>
</dbReference>
<reference evidence="6 7" key="2">
    <citation type="submission" date="2024-09" db="EMBL/GenBank/DDBJ databases">
        <title>Draft genome sequence of Candidatus Magnetaquicoccaceae bacterium FCR-1.</title>
        <authorList>
            <person name="Shimoshige H."/>
            <person name="Shimamura S."/>
            <person name="Taoka A."/>
            <person name="Kobayashi H."/>
            <person name="Maekawa T."/>
        </authorList>
    </citation>
    <scope>NUCLEOTIDE SEQUENCE [LARGE SCALE GENOMIC DNA]</scope>
    <source>
        <strain evidence="6 7">FCR-1</strain>
    </source>
</reference>
<dbReference type="Proteomes" id="UP001628193">
    <property type="component" value="Unassembled WGS sequence"/>
</dbReference>
<comment type="similarity">
    <text evidence="2">Belongs to the [NiFe]/[NiFeSe] hydrogenase large subunit family.</text>
</comment>
<organism evidence="6 7">
    <name type="scientific">Candidatus Magnetaquiglobus chichijimensis</name>
    <dbReference type="NCBI Taxonomy" id="3141448"/>
    <lineage>
        <taxon>Bacteria</taxon>
        <taxon>Pseudomonadati</taxon>
        <taxon>Pseudomonadota</taxon>
        <taxon>Magnetococcia</taxon>
        <taxon>Magnetococcales</taxon>
        <taxon>Candidatus Magnetaquicoccaceae</taxon>
        <taxon>Candidatus Magnetaquiglobus</taxon>
    </lineage>
</organism>
<evidence type="ECO:0000256" key="5">
    <source>
        <dbReference type="ARBA" id="ARBA00023002"/>
    </source>
</evidence>
<keyword evidence="3" id="KW-0533">Nickel</keyword>
<comment type="cofactor">
    <cofactor evidence="1">
        <name>Ni(2+)</name>
        <dbReference type="ChEBI" id="CHEBI:49786"/>
    </cofactor>
</comment>
<dbReference type="PANTHER" id="PTHR43600">
    <property type="entry name" value="COENZYME F420 HYDROGENASE, SUBUNIT ALPHA"/>
    <property type="match status" value="1"/>
</dbReference>
<keyword evidence="4" id="KW-0479">Metal-binding</keyword>
<evidence type="ECO:0000256" key="3">
    <source>
        <dbReference type="ARBA" id="ARBA00022596"/>
    </source>
</evidence>
<evidence type="ECO:0000313" key="6">
    <source>
        <dbReference type="EMBL" id="GAB0056150.1"/>
    </source>
</evidence>
<dbReference type="InterPro" id="IPR001501">
    <property type="entry name" value="Ni-dep_hyd_lsu"/>
</dbReference>
<dbReference type="Gene3D" id="1.10.645.10">
    <property type="entry name" value="Cytochrome-c3 Hydrogenase, chain B"/>
    <property type="match status" value="1"/>
</dbReference>
<evidence type="ECO:0000256" key="4">
    <source>
        <dbReference type="ARBA" id="ARBA00022723"/>
    </source>
</evidence>
<dbReference type="RefSeq" id="WP_420903866.1">
    <property type="nucleotide sequence ID" value="NZ_BAAFGK010000002.1"/>
</dbReference>
<dbReference type="Pfam" id="PF00374">
    <property type="entry name" value="NiFeSe_Hases"/>
    <property type="match status" value="2"/>
</dbReference>
<gene>
    <name evidence="6" type="primary">hoxH</name>
    <name evidence="6" type="ORF">SIID45300_00455</name>
</gene>
<proteinExistence type="inferred from homology"/>
<dbReference type="PANTHER" id="PTHR43600:SF2">
    <property type="entry name" value="F420-NON-REDUCING HYDROGENASE VHU SUBUNIT A"/>
    <property type="match status" value="1"/>
</dbReference>
<protein>
    <submittedName>
        <fullName evidence="6">NAD-reducing hydrogenase HoxS subunit beta</fullName>
        <ecNumber evidence="6">1.12.1.2</ecNumber>
    </submittedName>
</protein>
<accession>A0ABQ0C610</accession>
<dbReference type="GO" id="GO:0047985">
    <property type="term" value="F:hydrogen dehydrogenase activity"/>
    <property type="evidence" value="ECO:0007669"/>
    <property type="project" value="UniProtKB-EC"/>
</dbReference>
<comment type="caution">
    <text evidence="6">The sequence shown here is derived from an EMBL/GenBank/DDBJ whole genome shotgun (WGS) entry which is preliminary data.</text>
</comment>
<dbReference type="SUPFAM" id="SSF56762">
    <property type="entry name" value="HydB/Nqo4-like"/>
    <property type="match status" value="1"/>
</dbReference>
<dbReference type="PROSITE" id="PS00508">
    <property type="entry name" value="NI_HGENASE_L_2"/>
    <property type="match status" value="1"/>
</dbReference>
<dbReference type="EC" id="1.12.1.2" evidence="6"/>
<keyword evidence="5 6" id="KW-0560">Oxidoreductase</keyword>
<evidence type="ECO:0000256" key="2">
    <source>
        <dbReference type="ARBA" id="ARBA00009292"/>
    </source>
</evidence>
<evidence type="ECO:0000256" key="1">
    <source>
        <dbReference type="ARBA" id="ARBA00001967"/>
    </source>
</evidence>
<evidence type="ECO:0000313" key="7">
    <source>
        <dbReference type="Proteomes" id="UP001628193"/>
    </source>
</evidence>
<dbReference type="InterPro" id="IPR029014">
    <property type="entry name" value="NiFe-Hase_large"/>
</dbReference>
<reference evidence="6 7" key="1">
    <citation type="submission" date="2024-05" db="EMBL/GenBank/DDBJ databases">
        <authorList>
            <consortium name="Candidatus Magnetaquicoccaceae bacterium FCR-1 genome sequencing consortium"/>
            <person name="Shimoshige H."/>
            <person name="Shimamura S."/>
            <person name="Taoka A."/>
            <person name="Kobayashi H."/>
            <person name="Maekawa T."/>
        </authorList>
    </citation>
    <scope>NUCLEOTIDE SEQUENCE [LARGE SCALE GENOMIC DNA]</scope>
    <source>
        <strain evidence="6 7">FCR-1</strain>
    </source>
</reference>